<keyword evidence="1" id="KW-0472">Membrane</keyword>
<gene>
    <name evidence="2" type="ORF">IQ260_16085</name>
</gene>
<keyword evidence="3" id="KW-1185">Reference proteome</keyword>
<dbReference type="EMBL" id="JADEXP010000146">
    <property type="protein sequence ID" value="MBE9068172.1"/>
    <property type="molecule type" value="Genomic_DNA"/>
</dbReference>
<sequence>MGNRSSLQISLAIIRFSIGLFFGVWSIEKIIHPELTQQVFETFYKVQISISLSIGIGIFQSLVILVFILGLLKTWSYGLLLGMHLVSTLSTYERLLNPYEPPNHLFWAGIPVLGAIIALFLLRDSDQFIVVKLPSSRSSAL</sequence>
<evidence type="ECO:0000256" key="1">
    <source>
        <dbReference type="SAM" id="Phobius"/>
    </source>
</evidence>
<comment type="caution">
    <text evidence="2">The sequence shown here is derived from an EMBL/GenBank/DDBJ whole genome shotgun (WGS) entry which is preliminary data.</text>
</comment>
<evidence type="ECO:0000313" key="3">
    <source>
        <dbReference type="Proteomes" id="UP000615026"/>
    </source>
</evidence>
<reference evidence="2" key="1">
    <citation type="submission" date="2020-10" db="EMBL/GenBank/DDBJ databases">
        <authorList>
            <person name="Castelo-Branco R."/>
            <person name="Eusebio N."/>
            <person name="Adriana R."/>
            <person name="Vieira A."/>
            <person name="Brugerolle De Fraissinette N."/>
            <person name="Rezende De Castro R."/>
            <person name="Schneider M.P."/>
            <person name="Vasconcelos V."/>
            <person name="Leao P.N."/>
        </authorList>
    </citation>
    <scope>NUCLEOTIDE SEQUENCE</scope>
    <source>
        <strain evidence="2">LEGE 11479</strain>
    </source>
</reference>
<feature type="transmembrane region" description="Helical" evidence="1">
    <location>
        <begin position="47"/>
        <end position="68"/>
    </location>
</feature>
<proteinExistence type="predicted"/>
<keyword evidence="1" id="KW-1133">Transmembrane helix</keyword>
<dbReference type="RefSeq" id="WP_193994121.1">
    <property type="nucleotide sequence ID" value="NZ_JADEXP010000146.1"/>
</dbReference>
<protein>
    <submittedName>
        <fullName evidence="2">DoxX protein</fullName>
    </submittedName>
</protein>
<evidence type="ECO:0000313" key="2">
    <source>
        <dbReference type="EMBL" id="MBE9068172.1"/>
    </source>
</evidence>
<name>A0A928ZVD2_LEPEC</name>
<organism evidence="2 3">
    <name type="scientific">Leptolyngbya cf. ectocarpi LEGE 11479</name>
    <dbReference type="NCBI Taxonomy" id="1828722"/>
    <lineage>
        <taxon>Bacteria</taxon>
        <taxon>Bacillati</taxon>
        <taxon>Cyanobacteriota</taxon>
        <taxon>Cyanophyceae</taxon>
        <taxon>Leptolyngbyales</taxon>
        <taxon>Leptolyngbyaceae</taxon>
        <taxon>Leptolyngbya group</taxon>
        <taxon>Leptolyngbya</taxon>
    </lineage>
</organism>
<accession>A0A928ZVD2</accession>
<dbReference type="AlphaFoldDB" id="A0A928ZVD2"/>
<dbReference type="Proteomes" id="UP000615026">
    <property type="component" value="Unassembled WGS sequence"/>
</dbReference>
<feature type="transmembrane region" description="Helical" evidence="1">
    <location>
        <begin position="104"/>
        <end position="122"/>
    </location>
</feature>
<feature type="transmembrane region" description="Helical" evidence="1">
    <location>
        <begin position="7"/>
        <end position="27"/>
    </location>
</feature>
<keyword evidence="1" id="KW-0812">Transmembrane</keyword>